<proteinExistence type="predicted"/>
<accession>A0ABD0K8W7</accession>
<protein>
    <submittedName>
        <fullName evidence="1">Uncharacterized protein</fullName>
    </submittedName>
</protein>
<sequence length="129" mass="14604">MDASLGERPRKYATARQRQHLQLHSNITHVTSAHQVNMKLKFGSQLQVNATWSGIKKMPGTDLADLLEGQDGDPEDVMWEMNDFYLQMQACSCSSTPEEADHLWFSINCCVLPEKCALLRPSQLWPADL</sequence>
<evidence type="ECO:0000313" key="2">
    <source>
        <dbReference type="Proteomes" id="UP001519460"/>
    </source>
</evidence>
<dbReference type="Proteomes" id="UP001519460">
    <property type="component" value="Unassembled WGS sequence"/>
</dbReference>
<comment type="caution">
    <text evidence="1">The sequence shown here is derived from an EMBL/GenBank/DDBJ whole genome shotgun (WGS) entry which is preliminary data.</text>
</comment>
<dbReference type="EMBL" id="JACVVK020000227">
    <property type="protein sequence ID" value="KAK7483411.1"/>
    <property type="molecule type" value="Genomic_DNA"/>
</dbReference>
<evidence type="ECO:0000313" key="1">
    <source>
        <dbReference type="EMBL" id="KAK7483411.1"/>
    </source>
</evidence>
<name>A0ABD0K8W7_9CAEN</name>
<keyword evidence="2" id="KW-1185">Reference proteome</keyword>
<organism evidence="1 2">
    <name type="scientific">Batillaria attramentaria</name>
    <dbReference type="NCBI Taxonomy" id="370345"/>
    <lineage>
        <taxon>Eukaryota</taxon>
        <taxon>Metazoa</taxon>
        <taxon>Spiralia</taxon>
        <taxon>Lophotrochozoa</taxon>
        <taxon>Mollusca</taxon>
        <taxon>Gastropoda</taxon>
        <taxon>Caenogastropoda</taxon>
        <taxon>Sorbeoconcha</taxon>
        <taxon>Cerithioidea</taxon>
        <taxon>Batillariidae</taxon>
        <taxon>Batillaria</taxon>
    </lineage>
</organism>
<dbReference type="AlphaFoldDB" id="A0ABD0K8W7"/>
<gene>
    <name evidence="1" type="ORF">BaRGS_00025351</name>
</gene>
<reference evidence="1 2" key="1">
    <citation type="journal article" date="2023" name="Sci. Data">
        <title>Genome assembly of the Korean intertidal mud-creeper Batillaria attramentaria.</title>
        <authorList>
            <person name="Patra A.K."/>
            <person name="Ho P.T."/>
            <person name="Jun S."/>
            <person name="Lee S.J."/>
            <person name="Kim Y."/>
            <person name="Won Y.J."/>
        </authorList>
    </citation>
    <scope>NUCLEOTIDE SEQUENCE [LARGE SCALE GENOMIC DNA]</scope>
    <source>
        <strain evidence="1">Wonlab-2016</strain>
    </source>
</reference>